<evidence type="ECO:0000256" key="1">
    <source>
        <dbReference type="SAM" id="Phobius"/>
    </source>
</evidence>
<gene>
    <name evidence="2" type="ORF">PsAD2_04611</name>
</gene>
<keyword evidence="1" id="KW-0472">Membrane</keyword>
<dbReference type="OrthoDB" id="7632474at2"/>
<dbReference type="RefSeq" id="WP_068011116.1">
    <property type="nucleotide sequence ID" value="NZ_FOFM01000004.1"/>
</dbReference>
<comment type="caution">
    <text evidence="2">The sequence shown here is derived from an EMBL/GenBank/DDBJ whole genome shotgun (WGS) entry which is preliminary data.</text>
</comment>
<dbReference type="AlphaFoldDB" id="A0A165SVK2"/>
<dbReference type="STRING" id="989403.SAMN05421798_10497"/>
<evidence type="ECO:0000313" key="3">
    <source>
        <dbReference type="Proteomes" id="UP000076577"/>
    </source>
</evidence>
<dbReference type="EMBL" id="LMCB01000161">
    <property type="protein sequence ID" value="KZL04528.1"/>
    <property type="molecule type" value="Genomic_DNA"/>
</dbReference>
<sequence length="88" mass="10150">MDGQEQTVNGWQLDRRVPAALIITVMLQFVGFVWWAASVNERVTALERDLADSSVMVERVTRVETRVDSIYWQLEKIDGKIDRIAEIN</sequence>
<keyword evidence="1" id="KW-1133">Transmembrane helix</keyword>
<accession>A0A165SVK2</accession>
<proteinExistence type="predicted"/>
<reference evidence="2 3" key="1">
    <citation type="journal article" date="2016" name="Front. Microbiol.">
        <title>Comparative Genomic Analysis Reveals a Diverse Repertoire of Genes Involved in Prokaryote-Eukaryote Interactions within the Pseudovibrio Genus.</title>
        <authorList>
            <person name="Romano S."/>
            <person name="Fernandez-Guerra A."/>
            <person name="Reen F.J."/>
            <person name="Glockner F.O."/>
            <person name="Crowley S.P."/>
            <person name="O'Sullivan O."/>
            <person name="Cotter P.D."/>
            <person name="Adams C."/>
            <person name="Dobson A.D."/>
            <person name="O'Gara F."/>
        </authorList>
    </citation>
    <scope>NUCLEOTIDE SEQUENCE [LARGE SCALE GENOMIC DNA]</scope>
    <source>
        <strain evidence="2 3">Ad2</strain>
    </source>
</reference>
<feature type="transmembrane region" description="Helical" evidence="1">
    <location>
        <begin position="17"/>
        <end position="37"/>
    </location>
</feature>
<dbReference type="PATRIC" id="fig|989403.3.peg.5051"/>
<keyword evidence="3" id="KW-1185">Reference proteome</keyword>
<dbReference type="Proteomes" id="UP000076577">
    <property type="component" value="Unassembled WGS sequence"/>
</dbReference>
<keyword evidence="1" id="KW-0812">Transmembrane</keyword>
<evidence type="ECO:0000313" key="2">
    <source>
        <dbReference type="EMBL" id="KZL04528.1"/>
    </source>
</evidence>
<protein>
    <submittedName>
        <fullName evidence="2">Uncharacterized protein</fullName>
    </submittedName>
</protein>
<name>A0A165SVK2_9HYPH</name>
<organism evidence="2 3">
    <name type="scientific">Pseudovibrio axinellae</name>
    <dbReference type="NCBI Taxonomy" id="989403"/>
    <lineage>
        <taxon>Bacteria</taxon>
        <taxon>Pseudomonadati</taxon>
        <taxon>Pseudomonadota</taxon>
        <taxon>Alphaproteobacteria</taxon>
        <taxon>Hyphomicrobiales</taxon>
        <taxon>Stappiaceae</taxon>
        <taxon>Pseudovibrio</taxon>
    </lineage>
</organism>